<dbReference type="GO" id="GO:0005524">
    <property type="term" value="F:ATP binding"/>
    <property type="evidence" value="ECO:0007669"/>
    <property type="project" value="UniProtKB-KW"/>
</dbReference>
<proteinExistence type="inferred from homology"/>
<evidence type="ECO:0000256" key="2">
    <source>
        <dbReference type="ARBA" id="ARBA00022598"/>
    </source>
</evidence>
<feature type="domain" description="CobQ/CobB/MinD/ParA nucleotide binding" evidence="8">
    <location>
        <begin position="12"/>
        <end position="197"/>
    </location>
</feature>
<reference evidence="10 11" key="1">
    <citation type="submission" date="2017-11" db="EMBL/GenBank/DDBJ databases">
        <title>Evolution of Phototrophy in the Chloroflexi Phylum Driven by Horizontal Gene Transfer.</title>
        <authorList>
            <person name="Ward L.M."/>
            <person name="Hemp J."/>
            <person name="Shih P.M."/>
            <person name="Mcglynn S.E."/>
            <person name="Fischer W."/>
        </authorList>
    </citation>
    <scope>NUCLEOTIDE SEQUENCE [LARGE SCALE GENOMIC DNA]</scope>
    <source>
        <strain evidence="10">JP3_7</strain>
    </source>
</reference>
<evidence type="ECO:0000313" key="11">
    <source>
        <dbReference type="Proteomes" id="UP000230790"/>
    </source>
</evidence>
<gene>
    <name evidence="10" type="ORF">CUN48_13175</name>
</gene>
<evidence type="ECO:0000256" key="4">
    <source>
        <dbReference type="ARBA" id="ARBA00022840"/>
    </source>
</evidence>
<evidence type="ECO:0000259" key="9">
    <source>
        <dbReference type="Pfam" id="PF07685"/>
    </source>
</evidence>
<dbReference type="PANTHER" id="PTHR43873">
    <property type="entry name" value="COBYRINATE A,C-DIAMIDE SYNTHASE"/>
    <property type="match status" value="1"/>
</dbReference>
<dbReference type="GO" id="GO:0042242">
    <property type="term" value="F:cobyrinic acid a,c-diamide synthase activity"/>
    <property type="evidence" value="ECO:0007669"/>
    <property type="project" value="InterPro"/>
</dbReference>
<evidence type="ECO:0000256" key="3">
    <source>
        <dbReference type="ARBA" id="ARBA00022741"/>
    </source>
</evidence>
<evidence type="ECO:0000256" key="6">
    <source>
        <dbReference type="ARBA" id="ARBA00022962"/>
    </source>
</evidence>
<keyword evidence="4" id="KW-0067">ATP-binding</keyword>
<dbReference type="InterPro" id="IPR029062">
    <property type="entry name" value="Class_I_gatase-like"/>
</dbReference>
<dbReference type="SUPFAM" id="SSF52540">
    <property type="entry name" value="P-loop containing nucleoside triphosphate hydrolases"/>
    <property type="match status" value="1"/>
</dbReference>
<name>A0A2M8Q9S2_9CHLR</name>
<feature type="domain" description="CobB/CobQ-like glutamine amidotransferase" evidence="9">
    <location>
        <begin position="267"/>
        <end position="459"/>
    </location>
</feature>
<organism evidence="10 11">
    <name type="scientific">Candidatus Thermofonsia Clade 3 bacterium</name>
    <dbReference type="NCBI Taxonomy" id="2364212"/>
    <lineage>
        <taxon>Bacteria</taxon>
        <taxon>Bacillati</taxon>
        <taxon>Chloroflexota</taxon>
        <taxon>Candidatus Thermofontia</taxon>
        <taxon>Candidatus Thermofonsia Clade 3</taxon>
    </lineage>
</organism>
<feature type="non-terminal residue" evidence="10">
    <location>
        <position position="469"/>
    </location>
</feature>
<sequence length="469" mass="49852">MFDGSPLSPALLIAAPSSGSGKTTVTAGLIAALVARGLRVAPFKVGPDYIDPSLLAQAAGRPCHNLDAWMLDEEALRALFARRMRDADIAVIEGVMGLFDGIAGDDDTGSAAHIARLLGAPVILVLDAQAMARTVAAIVHGLSAFDPRVNVAGVIFNRVGSPTHAAMLREAVEQHLAVRVLGSLPRHAQLALPERHLGLIPAAEHNAATWVAAAREAVEAGVDVDGLVALARVRPPQLALPASAEAMHPSPADLPPEDRTPSQRPVIAVARDEAFSFLYPDNLELLEAAGAALACFSPLHDERLPDRTGAVILCGGFPELYAAQLAGNAAMRAAIAQAAANSMPIYAECGGLMYLCEALVDQAGAIHPMCGVLPGRSVMTARLTLGYRLARAPRDNWLWRRGETIRGHEFHYSTWQKPDQGPEPAYTLLPVRYQKEAQPDGAQVHNVIASYLHLHFLSKPELAARFVQA</sequence>
<dbReference type="InterPro" id="IPR027417">
    <property type="entry name" value="P-loop_NTPase"/>
</dbReference>
<keyword evidence="2" id="KW-0436">Ligase</keyword>
<dbReference type="InterPro" id="IPR011698">
    <property type="entry name" value="GATase_3"/>
</dbReference>
<comment type="caution">
    <text evidence="10">The sequence shown here is derived from an EMBL/GenBank/DDBJ whole genome shotgun (WGS) entry which is preliminary data.</text>
</comment>
<dbReference type="InterPro" id="IPR002586">
    <property type="entry name" value="CobQ/CobB/MinD/ParA_Nub-bd_dom"/>
</dbReference>
<evidence type="ECO:0000256" key="1">
    <source>
        <dbReference type="ARBA" id="ARBA00001946"/>
    </source>
</evidence>
<keyword evidence="3" id="KW-0547">Nucleotide-binding</keyword>
<evidence type="ECO:0000259" key="8">
    <source>
        <dbReference type="Pfam" id="PF01656"/>
    </source>
</evidence>
<evidence type="ECO:0000256" key="5">
    <source>
        <dbReference type="ARBA" id="ARBA00022842"/>
    </source>
</evidence>
<dbReference type="Pfam" id="PF07685">
    <property type="entry name" value="GATase_3"/>
    <property type="match status" value="1"/>
</dbReference>
<dbReference type="SUPFAM" id="SSF52317">
    <property type="entry name" value="Class I glutamine amidotransferase-like"/>
    <property type="match status" value="1"/>
</dbReference>
<dbReference type="AlphaFoldDB" id="A0A2M8Q9S2"/>
<dbReference type="Gene3D" id="3.40.50.880">
    <property type="match status" value="1"/>
</dbReference>
<dbReference type="EMBL" id="PGTN01000143">
    <property type="protein sequence ID" value="PJF46559.1"/>
    <property type="molecule type" value="Genomic_DNA"/>
</dbReference>
<evidence type="ECO:0000256" key="7">
    <source>
        <dbReference type="SAM" id="MobiDB-lite"/>
    </source>
</evidence>
<dbReference type="Pfam" id="PF01656">
    <property type="entry name" value="CbiA"/>
    <property type="match status" value="1"/>
</dbReference>
<dbReference type="Gene3D" id="3.40.50.300">
    <property type="entry name" value="P-loop containing nucleotide triphosphate hydrolases"/>
    <property type="match status" value="2"/>
</dbReference>
<protein>
    <submittedName>
        <fullName evidence="10">Cobyrinate a,c-diamide synthase</fullName>
    </submittedName>
</protein>
<dbReference type="PROSITE" id="PS51274">
    <property type="entry name" value="GATASE_COBBQ"/>
    <property type="match status" value="1"/>
</dbReference>
<comment type="cofactor">
    <cofactor evidence="1">
        <name>Mg(2+)</name>
        <dbReference type="ChEBI" id="CHEBI:18420"/>
    </cofactor>
</comment>
<dbReference type="CDD" id="cd03130">
    <property type="entry name" value="GATase1_CobB"/>
    <property type="match status" value="1"/>
</dbReference>
<dbReference type="NCBIfam" id="NF002204">
    <property type="entry name" value="PRK01077.1"/>
    <property type="match status" value="1"/>
</dbReference>
<evidence type="ECO:0000313" key="10">
    <source>
        <dbReference type="EMBL" id="PJF46559.1"/>
    </source>
</evidence>
<keyword evidence="6" id="KW-0315">Glutamine amidotransferase</keyword>
<dbReference type="InterPro" id="IPR004484">
    <property type="entry name" value="CbiA/CobB_synth"/>
</dbReference>
<dbReference type="Proteomes" id="UP000230790">
    <property type="component" value="Unassembled WGS sequence"/>
</dbReference>
<dbReference type="CDD" id="cd05388">
    <property type="entry name" value="CobB_N"/>
    <property type="match status" value="1"/>
</dbReference>
<accession>A0A2M8Q9S2</accession>
<dbReference type="NCBIfam" id="TIGR00379">
    <property type="entry name" value="cobB"/>
    <property type="match status" value="1"/>
</dbReference>
<feature type="region of interest" description="Disordered" evidence="7">
    <location>
        <begin position="241"/>
        <end position="262"/>
    </location>
</feature>
<dbReference type="HAMAP" id="MF_00027">
    <property type="entry name" value="CobB_CbiA"/>
    <property type="match status" value="1"/>
</dbReference>
<keyword evidence="5" id="KW-0460">Magnesium</keyword>
<dbReference type="PANTHER" id="PTHR43873:SF1">
    <property type="entry name" value="COBYRINATE A,C-DIAMIDE SYNTHASE"/>
    <property type="match status" value="1"/>
</dbReference>